<comment type="subcellular location">
    <subcellularLocation>
        <location evidence="3">Chromosome</location>
        <location evidence="3">Centromere</location>
    </subcellularLocation>
    <subcellularLocation>
        <location evidence="2">Nucleus</location>
    </subcellularLocation>
</comment>
<keyword evidence="8" id="KW-0862">Zinc</keyword>
<dbReference type="PANTHER" id="PTHR16431">
    <property type="entry name" value="NEUROGENIC PROTEIN MASTERMIND"/>
    <property type="match status" value="1"/>
</dbReference>
<dbReference type="GO" id="GO:0051301">
    <property type="term" value="P:cell division"/>
    <property type="evidence" value="ECO:0007669"/>
    <property type="project" value="UniProtKB-KW"/>
</dbReference>
<dbReference type="GO" id="GO:0007059">
    <property type="term" value="P:chromosome segregation"/>
    <property type="evidence" value="ECO:0007669"/>
    <property type="project" value="TreeGrafter"/>
</dbReference>
<dbReference type="GO" id="GO:0046872">
    <property type="term" value="F:metal ion binding"/>
    <property type="evidence" value="ECO:0007669"/>
    <property type="project" value="UniProtKB-KW"/>
</dbReference>
<evidence type="ECO:0000256" key="7">
    <source>
        <dbReference type="ARBA" id="ARBA00022776"/>
    </source>
</evidence>
<organism evidence="13 14">
    <name type="scientific">Patella caerulea</name>
    <name type="common">Rayed Mediterranean limpet</name>
    <dbReference type="NCBI Taxonomy" id="87958"/>
    <lineage>
        <taxon>Eukaryota</taxon>
        <taxon>Metazoa</taxon>
        <taxon>Spiralia</taxon>
        <taxon>Lophotrochozoa</taxon>
        <taxon>Mollusca</taxon>
        <taxon>Gastropoda</taxon>
        <taxon>Patellogastropoda</taxon>
        <taxon>Patelloidea</taxon>
        <taxon>Patellidae</taxon>
        <taxon>Patella</taxon>
    </lineage>
</organism>
<evidence type="ECO:0000256" key="6">
    <source>
        <dbReference type="ARBA" id="ARBA00022723"/>
    </source>
</evidence>
<dbReference type="GO" id="GO:0034080">
    <property type="term" value="P:CENP-A containing chromatin assembly"/>
    <property type="evidence" value="ECO:0007669"/>
    <property type="project" value="TreeGrafter"/>
</dbReference>
<name>A0AAN8G1D8_PATCE</name>
<keyword evidence="4" id="KW-0158">Chromosome</keyword>
<keyword evidence="14" id="KW-1185">Reference proteome</keyword>
<comment type="function">
    <text evidence="1">Required for recruitment of CENPA to centromeres and normal chromosome segregation during mitosis.</text>
</comment>
<protein>
    <recommendedName>
        <fullName evidence="12">Mis18 domain-containing protein</fullName>
    </recommendedName>
</protein>
<keyword evidence="7" id="KW-0498">Mitosis</keyword>
<dbReference type="GO" id="GO:0000775">
    <property type="term" value="C:chromosome, centromeric region"/>
    <property type="evidence" value="ECO:0007669"/>
    <property type="project" value="UniProtKB-SubCell"/>
</dbReference>
<keyword evidence="5" id="KW-0132">Cell division</keyword>
<evidence type="ECO:0000256" key="4">
    <source>
        <dbReference type="ARBA" id="ARBA00022454"/>
    </source>
</evidence>
<keyword evidence="11" id="KW-0137">Centromere</keyword>
<dbReference type="Proteomes" id="UP001347796">
    <property type="component" value="Unassembled WGS sequence"/>
</dbReference>
<evidence type="ECO:0000259" key="12">
    <source>
        <dbReference type="PROSITE" id="PS51793"/>
    </source>
</evidence>
<proteinExistence type="predicted"/>
<dbReference type="Pfam" id="PF03226">
    <property type="entry name" value="Yippee-Mis18"/>
    <property type="match status" value="1"/>
</dbReference>
<dbReference type="PANTHER" id="PTHR16431:SF1">
    <property type="entry name" value="NEUROGENIC PROTEIN MASTERMIND"/>
    <property type="match status" value="1"/>
</dbReference>
<evidence type="ECO:0000256" key="8">
    <source>
        <dbReference type="ARBA" id="ARBA00022833"/>
    </source>
</evidence>
<evidence type="ECO:0000256" key="10">
    <source>
        <dbReference type="ARBA" id="ARBA00023306"/>
    </source>
</evidence>
<accession>A0AAN8G1D8</accession>
<comment type="caution">
    <text evidence="13">The sequence shown here is derived from an EMBL/GenBank/DDBJ whole genome shotgun (WGS) entry which is preliminary data.</text>
</comment>
<evidence type="ECO:0000256" key="2">
    <source>
        <dbReference type="ARBA" id="ARBA00004123"/>
    </source>
</evidence>
<keyword evidence="6" id="KW-0479">Metal-binding</keyword>
<keyword evidence="9" id="KW-0539">Nucleus</keyword>
<evidence type="ECO:0000256" key="11">
    <source>
        <dbReference type="ARBA" id="ARBA00023328"/>
    </source>
</evidence>
<gene>
    <name evidence="13" type="ORF">SNE40_021001</name>
</gene>
<dbReference type="GO" id="GO:0000785">
    <property type="term" value="C:chromatin"/>
    <property type="evidence" value="ECO:0007669"/>
    <property type="project" value="TreeGrafter"/>
</dbReference>
<dbReference type="AlphaFoldDB" id="A0AAN8G1D8"/>
<dbReference type="InterPro" id="IPR034752">
    <property type="entry name" value="Mis18"/>
</dbReference>
<evidence type="ECO:0000256" key="9">
    <source>
        <dbReference type="ARBA" id="ARBA00023242"/>
    </source>
</evidence>
<evidence type="ECO:0000313" key="14">
    <source>
        <dbReference type="Proteomes" id="UP001347796"/>
    </source>
</evidence>
<evidence type="ECO:0000256" key="3">
    <source>
        <dbReference type="ARBA" id="ARBA00004584"/>
    </source>
</evidence>
<evidence type="ECO:0000256" key="5">
    <source>
        <dbReference type="ARBA" id="ARBA00022618"/>
    </source>
</evidence>
<dbReference type="GO" id="GO:0005634">
    <property type="term" value="C:nucleus"/>
    <property type="evidence" value="ECO:0007669"/>
    <property type="project" value="UniProtKB-SubCell"/>
</dbReference>
<evidence type="ECO:0000256" key="1">
    <source>
        <dbReference type="ARBA" id="ARBA00003694"/>
    </source>
</evidence>
<reference evidence="13 14" key="1">
    <citation type="submission" date="2024-01" db="EMBL/GenBank/DDBJ databases">
        <title>The genome of the rayed Mediterranean limpet Patella caerulea (Linnaeus, 1758).</title>
        <authorList>
            <person name="Anh-Thu Weber A."/>
            <person name="Halstead-Nussloch G."/>
        </authorList>
    </citation>
    <scope>NUCLEOTIDE SEQUENCE [LARGE SCALE GENOMIC DNA]</scope>
    <source>
        <strain evidence="13">AATW-2023a</strain>
        <tissue evidence="13">Whole specimen</tissue>
    </source>
</reference>
<dbReference type="EMBL" id="JAZGQO010000016">
    <property type="protein sequence ID" value="KAK6168477.1"/>
    <property type="molecule type" value="Genomic_DNA"/>
</dbReference>
<evidence type="ECO:0000313" key="13">
    <source>
        <dbReference type="EMBL" id="KAK6168477.1"/>
    </source>
</evidence>
<dbReference type="PROSITE" id="PS51793">
    <property type="entry name" value="MIS18"/>
    <property type="match status" value="1"/>
</dbReference>
<feature type="domain" description="Mis18" evidence="12">
    <location>
        <begin position="15"/>
        <end position="113"/>
    </location>
</feature>
<sequence>MNSSTSPDEKNNDLPMVFQCENCRTVVGDTICPVIANNSLRLITLDKVTNKVRIREKLISSSSSADLGSSYNPLICETCNSDLGRIYRTTTFQLDDLRNKYSLYIDRLSFYRLDSGEMTSEHLNNGNIQSYKQLEQEILKLQAVSVSFNSRIIQLEERLKEELNLS</sequence>
<keyword evidence="10" id="KW-0131">Cell cycle</keyword>
<dbReference type="InterPro" id="IPR004910">
    <property type="entry name" value="Yippee/Mis18/Cereblon"/>
</dbReference>